<comment type="caution">
    <text evidence="2">The sequence shown here is derived from an EMBL/GenBank/DDBJ whole genome shotgun (WGS) entry which is preliminary data.</text>
</comment>
<gene>
    <name evidence="2" type="ORF">GRI40_13580</name>
</gene>
<evidence type="ECO:0000313" key="3">
    <source>
        <dbReference type="Proteomes" id="UP000439522"/>
    </source>
</evidence>
<accession>A0A6I4TGF1</accession>
<evidence type="ECO:0000313" key="2">
    <source>
        <dbReference type="EMBL" id="MXO76243.1"/>
    </source>
</evidence>
<proteinExistence type="predicted"/>
<keyword evidence="3" id="KW-1185">Reference proteome</keyword>
<organism evidence="2 3">
    <name type="scientific">Tsuneonella aeria</name>
    <dbReference type="NCBI Taxonomy" id="1837929"/>
    <lineage>
        <taxon>Bacteria</taxon>
        <taxon>Pseudomonadati</taxon>
        <taxon>Pseudomonadota</taxon>
        <taxon>Alphaproteobacteria</taxon>
        <taxon>Sphingomonadales</taxon>
        <taxon>Erythrobacteraceae</taxon>
        <taxon>Tsuneonella</taxon>
    </lineage>
</organism>
<dbReference type="Proteomes" id="UP000439522">
    <property type="component" value="Unassembled WGS sequence"/>
</dbReference>
<dbReference type="OrthoDB" id="7505503at2"/>
<name>A0A6I4TGF1_9SPHN</name>
<feature type="compositionally biased region" description="Pro residues" evidence="1">
    <location>
        <begin position="29"/>
        <end position="38"/>
    </location>
</feature>
<dbReference type="EMBL" id="WTZA01000002">
    <property type="protein sequence ID" value="MXO76243.1"/>
    <property type="molecule type" value="Genomic_DNA"/>
</dbReference>
<sequence length="152" mass="15613">MLGACASSGDYPSLAQRPAERASGTFGPPADPAPPVAEPAPSADLVARLDTLMRDAQSIHAEFIRSAPAAERLARGAGSTGSDSWAAAQVALADLDSLRSRAAVALAELDILWADATLEGGPRDAVGATRDAVIALITREDETLARLRGRIG</sequence>
<dbReference type="AlphaFoldDB" id="A0A6I4TGF1"/>
<feature type="region of interest" description="Disordered" evidence="1">
    <location>
        <begin position="1"/>
        <end position="40"/>
    </location>
</feature>
<reference evidence="2 3" key="1">
    <citation type="submission" date="2019-12" db="EMBL/GenBank/DDBJ databases">
        <title>Genomic-based taxomic classification of the family Erythrobacteraceae.</title>
        <authorList>
            <person name="Xu L."/>
        </authorList>
    </citation>
    <scope>NUCLEOTIDE SEQUENCE [LARGE SCALE GENOMIC DNA]</scope>
    <source>
        <strain evidence="2 3">100921-2</strain>
    </source>
</reference>
<evidence type="ECO:0000256" key="1">
    <source>
        <dbReference type="SAM" id="MobiDB-lite"/>
    </source>
</evidence>
<protein>
    <submittedName>
        <fullName evidence="2">Uncharacterized protein</fullName>
    </submittedName>
</protein>